<dbReference type="RefSeq" id="XP_015283713.1">
    <property type="nucleotide sequence ID" value="XM_015428227.1"/>
</dbReference>
<evidence type="ECO:0000256" key="3">
    <source>
        <dbReference type="ARBA" id="ARBA00022475"/>
    </source>
</evidence>
<dbReference type="Pfam" id="PF14752">
    <property type="entry name" value="RBP_receptor"/>
    <property type="match status" value="2"/>
</dbReference>
<feature type="transmembrane region" description="Helical" evidence="8">
    <location>
        <begin position="505"/>
        <end position="526"/>
    </location>
</feature>
<evidence type="ECO:0000313" key="9">
    <source>
        <dbReference type="Proteomes" id="UP000694871"/>
    </source>
</evidence>
<reference evidence="10" key="1">
    <citation type="submission" date="2025-08" db="UniProtKB">
        <authorList>
            <consortium name="RefSeq"/>
        </authorList>
    </citation>
    <scope>IDENTIFICATION</scope>
</reference>
<keyword evidence="4 8" id="KW-0812">Transmembrane</keyword>
<feature type="transmembrane region" description="Helical" evidence="8">
    <location>
        <begin position="418"/>
        <end position="439"/>
    </location>
</feature>
<dbReference type="PANTHER" id="PTHR21444:SF17">
    <property type="entry name" value="STIMULATED BY RETINOIC ACID GENE 6 PROTEIN-LIKE"/>
    <property type="match status" value="1"/>
</dbReference>
<feature type="transmembrane region" description="Helical" evidence="8">
    <location>
        <begin position="180"/>
        <end position="197"/>
    </location>
</feature>
<evidence type="ECO:0000256" key="7">
    <source>
        <dbReference type="ARBA" id="ARBA00023170"/>
    </source>
</evidence>
<feature type="transmembrane region" description="Helical" evidence="8">
    <location>
        <begin position="114"/>
        <end position="135"/>
    </location>
</feature>
<feature type="transmembrane region" description="Helical" evidence="8">
    <location>
        <begin position="293"/>
        <end position="313"/>
    </location>
</feature>
<dbReference type="GeneID" id="107124726"/>
<evidence type="ECO:0000256" key="1">
    <source>
        <dbReference type="ARBA" id="ARBA00004651"/>
    </source>
</evidence>
<dbReference type="InterPro" id="IPR026612">
    <property type="entry name" value="STRA6-like"/>
</dbReference>
<feature type="transmembrane region" description="Helical" evidence="8">
    <location>
        <begin position="142"/>
        <end position="160"/>
    </location>
</feature>
<evidence type="ECO:0000256" key="2">
    <source>
        <dbReference type="ARBA" id="ARBA00022448"/>
    </source>
</evidence>
<keyword evidence="3" id="KW-1003">Cell membrane</keyword>
<protein>
    <submittedName>
        <fullName evidence="10">Stimulated by retinoic acid gene 6 protein homolog isoform X1</fullName>
    </submittedName>
</protein>
<dbReference type="PANTHER" id="PTHR21444">
    <property type="entry name" value="COILED-COIL DOMAIN-CONTAINING PROTEIN 180"/>
    <property type="match status" value="1"/>
</dbReference>
<evidence type="ECO:0000256" key="5">
    <source>
        <dbReference type="ARBA" id="ARBA00022989"/>
    </source>
</evidence>
<feature type="transmembrane region" description="Helical" evidence="8">
    <location>
        <begin position="59"/>
        <end position="78"/>
    </location>
</feature>
<organism evidence="9 10">
    <name type="scientific">Gekko japonicus</name>
    <name type="common">Schlegel's Japanese gecko</name>
    <dbReference type="NCBI Taxonomy" id="146911"/>
    <lineage>
        <taxon>Eukaryota</taxon>
        <taxon>Metazoa</taxon>
        <taxon>Chordata</taxon>
        <taxon>Craniata</taxon>
        <taxon>Vertebrata</taxon>
        <taxon>Euteleostomi</taxon>
        <taxon>Lepidosauria</taxon>
        <taxon>Squamata</taxon>
        <taxon>Bifurcata</taxon>
        <taxon>Gekkota</taxon>
        <taxon>Gekkonidae</taxon>
        <taxon>Gekkoninae</taxon>
        <taxon>Gekko</taxon>
    </lineage>
</organism>
<feature type="transmembrane region" description="Helical" evidence="8">
    <location>
        <begin position="352"/>
        <end position="373"/>
    </location>
</feature>
<accession>A0ABM1LCM6</accession>
<keyword evidence="7" id="KW-0675">Receptor</keyword>
<proteinExistence type="predicted"/>
<keyword evidence="6 8" id="KW-0472">Membrane</keyword>
<keyword evidence="2" id="KW-0813">Transport</keyword>
<comment type="subcellular location">
    <subcellularLocation>
        <location evidence="1">Cell membrane</location>
        <topology evidence="1">Multi-pass membrane protein</topology>
    </subcellularLocation>
</comment>
<feature type="transmembrane region" description="Helical" evidence="8">
    <location>
        <begin position="28"/>
        <end position="47"/>
    </location>
</feature>
<gene>
    <name evidence="10" type="primary">STRA6</name>
</gene>
<evidence type="ECO:0000256" key="6">
    <source>
        <dbReference type="ARBA" id="ARBA00023136"/>
    </source>
</evidence>
<keyword evidence="5 8" id="KW-1133">Transmembrane helix</keyword>
<evidence type="ECO:0000256" key="4">
    <source>
        <dbReference type="ARBA" id="ARBA00022692"/>
    </source>
</evidence>
<evidence type="ECO:0000313" key="10">
    <source>
        <dbReference type="RefSeq" id="XP_015283713.1"/>
    </source>
</evidence>
<sequence>MEDAADMDTGENGTANFSCNSVIDMEHYLHYSLVPSAIIILVLSYLERRLRRWGFSGKLSSLYGCCGVVIPFDFVSMFSNRWPFGFAFGATADKLMFLFTQDFPQPTMPNWARVFWIMLIAIEVGFSSYPFFACLSTNYQRTGAILGCLYSLSWLIVMLIDVGQCPHGDNSFLQEYENLILFWPSLLCQFFLLARFLQIIVKSFKICSGQAILSRWTPNGYEIRVNEGDPQTDCSPKGSEEETSFLECHQVQHVQQLMKKPPPQPPEKSWIQRKLYEWDPYFRFPSRMISTSVVVLICLYMFIMYEIIAYKYLSRLTELVLLEGLAAAFNISEDPNSWFSELQEFVKVSQGAWIATTVTSTLTCITYVFHILACYRKHIKRLRVGKKQFLMSDITRVSHSLSVVALARYSSWQIAYTVWGYFLMHLVQWVAVMILMYVVVLPMIHGQWAELIAEWGTVILTFVLVMLIKRLQLLMAARFFLQPRISPGDQQKPLALDNRKTFQNFTYFLFFYTVVVGLVSCLMRLLRSVALGVWLIGRIDRPVMPKGYEACDMGFKTWVGMLLMDHYHTNPSLLYFCHILIMKKRAKELQRATYVPGNELRGTAFRVSARARTRWLLLYTLLNNPSLTKLRKPKSWPQSVHFPAKFSV</sequence>
<name>A0ABM1LCM6_GEKJA</name>
<feature type="transmembrane region" description="Helical" evidence="8">
    <location>
        <begin position="451"/>
        <end position="468"/>
    </location>
</feature>
<dbReference type="Proteomes" id="UP000694871">
    <property type="component" value="Unplaced"/>
</dbReference>
<keyword evidence="9" id="KW-1185">Reference proteome</keyword>
<evidence type="ECO:0000256" key="8">
    <source>
        <dbReference type="SAM" id="Phobius"/>
    </source>
</evidence>